<name>A0A0S3T5I1_PHAAN</name>
<dbReference type="AlphaFoldDB" id="A0A0S3T5I1"/>
<keyword evidence="2" id="KW-1185">Reference proteome</keyword>
<evidence type="ECO:0000313" key="1">
    <source>
        <dbReference type="EMBL" id="BAU00316.1"/>
    </source>
</evidence>
<dbReference type="InterPro" id="IPR001611">
    <property type="entry name" value="Leu-rich_rpt"/>
</dbReference>
<dbReference type="SUPFAM" id="SSF52058">
    <property type="entry name" value="L domain-like"/>
    <property type="match status" value="1"/>
</dbReference>
<dbReference type="Proteomes" id="UP000291084">
    <property type="component" value="Chromosome 10"/>
</dbReference>
<evidence type="ECO:0000313" key="2">
    <source>
        <dbReference type="Proteomes" id="UP000291084"/>
    </source>
</evidence>
<dbReference type="Gene3D" id="3.80.10.10">
    <property type="entry name" value="Ribonuclease Inhibitor"/>
    <property type="match status" value="1"/>
</dbReference>
<dbReference type="PANTHER" id="PTHR48004">
    <property type="entry name" value="OS01G0149700 PROTEIN"/>
    <property type="match status" value="1"/>
</dbReference>
<dbReference type="EMBL" id="AP015043">
    <property type="protein sequence ID" value="BAU00316.1"/>
    <property type="molecule type" value="Genomic_DNA"/>
</dbReference>
<dbReference type="Pfam" id="PF00560">
    <property type="entry name" value="LRR_1"/>
    <property type="match status" value="1"/>
</dbReference>
<reference evidence="1 2" key="1">
    <citation type="journal article" date="2015" name="Sci. Rep.">
        <title>The power of single molecule real-time sequencing technology in the de novo assembly of a eukaryotic genome.</title>
        <authorList>
            <person name="Sakai H."/>
            <person name="Naito K."/>
            <person name="Ogiso-Tanaka E."/>
            <person name="Takahashi Y."/>
            <person name="Iseki K."/>
            <person name="Muto C."/>
            <person name="Satou K."/>
            <person name="Teruya K."/>
            <person name="Shiroma A."/>
            <person name="Shimoji M."/>
            <person name="Hirano T."/>
            <person name="Itoh T."/>
            <person name="Kaga A."/>
            <person name="Tomooka N."/>
        </authorList>
    </citation>
    <scope>NUCLEOTIDE SEQUENCE [LARGE SCALE GENOMIC DNA]</scope>
    <source>
        <strain evidence="2">cv. Shumari</strain>
    </source>
</reference>
<accession>A0A0S3T5I1</accession>
<proteinExistence type="predicted"/>
<protein>
    <submittedName>
        <fullName evidence="1">Uncharacterized protein</fullName>
    </submittedName>
</protein>
<sequence length="141" mass="15351">MIGEGDDELQKREDQLNLFGELPLELSGLPNLQVTMQLSSEVPEGFSIPSEIGSCSDIENLELGSNTIVGCILADLSRLTFLRVLDFGGNNLTGDLPKEISKCSGLTTLLVDYNHIFEGGEVGWKMEGRDEGENMRNTDSA</sequence>
<organism evidence="1 2">
    <name type="scientific">Vigna angularis var. angularis</name>
    <dbReference type="NCBI Taxonomy" id="157739"/>
    <lineage>
        <taxon>Eukaryota</taxon>
        <taxon>Viridiplantae</taxon>
        <taxon>Streptophyta</taxon>
        <taxon>Embryophyta</taxon>
        <taxon>Tracheophyta</taxon>
        <taxon>Spermatophyta</taxon>
        <taxon>Magnoliopsida</taxon>
        <taxon>eudicotyledons</taxon>
        <taxon>Gunneridae</taxon>
        <taxon>Pentapetalae</taxon>
        <taxon>rosids</taxon>
        <taxon>fabids</taxon>
        <taxon>Fabales</taxon>
        <taxon>Fabaceae</taxon>
        <taxon>Papilionoideae</taxon>
        <taxon>50 kb inversion clade</taxon>
        <taxon>NPAAA clade</taxon>
        <taxon>indigoferoid/millettioid clade</taxon>
        <taxon>Phaseoleae</taxon>
        <taxon>Vigna</taxon>
    </lineage>
</organism>
<gene>
    <name evidence="1" type="primary">Vigan.10G190000</name>
    <name evidence="1" type="ORF">VIGAN_10190000</name>
</gene>
<dbReference type="InterPro" id="IPR032675">
    <property type="entry name" value="LRR_dom_sf"/>
</dbReference>
<dbReference type="PANTHER" id="PTHR48004:SF59">
    <property type="entry name" value="LEUCINE-RICH REPEAT-CONTAINING N-TERMINAL PLANT-TYPE DOMAIN-CONTAINING PROTEIN"/>
    <property type="match status" value="1"/>
</dbReference>
<dbReference type="InterPro" id="IPR052941">
    <property type="entry name" value="StomDev_PlantInt_Reg"/>
</dbReference>